<dbReference type="CDD" id="cd00751">
    <property type="entry name" value="thiolase"/>
    <property type="match status" value="1"/>
</dbReference>
<reference evidence="11" key="1">
    <citation type="journal article" date="2019" name="Int. J. Syst. Evol. Microbiol.">
        <title>The Global Catalogue of Microorganisms (GCM) 10K type strain sequencing project: providing services to taxonomists for standard genome sequencing and annotation.</title>
        <authorList>
            <consortium name="The Broad Institute Genomics Platform"/>
            <consortium name="The Broad Institute Genome Sequencing Center for Infectious Disease"/>
            <person name="Wu L."/>
            <person name="Ma J."/>
        </authorList>
    </citation>
    <scope>NUCLEOTIDE SEQUENCE [LARGE SCALE GENOMIC DNA]</scope>
    <source>
        <strain evidence="11">TISTR 932</strain>
    </source>
</reference>
<evidence type="ECO:0000256" key="2">
    <source>
        <dbReference type="ARBA" id="ARBA00010982"/>
    </source>
</evidence>
<dbReference type="NCBIfam" id="TIGR00532">
    <property type="entry name" value="HMG_CoA_R_NAD"/>
    <property type="match status" value="1"/>
</dbReference>
<dbReference type="SUPFAM" id="SSF56542">
    <property type="entry name" value="Substrate-binding domain of HMG-CoA reductase"/>
    <property type="match status" value="1"/>
</dbReference>
<sequence>MEKIVVIDALRTPIGKYHGKLANYSAVELGEKVTNELIRRQKEIAKKINYVIFGNVLQAGNGQNPARQISLKSGLDVSIPAVTVNEVCGSGMKAIALARQMLQLHEAEVVLAGGVESMTNAPSISHFDKATQTYSSPEPVMFVDGLKDAMSGQMMGMTAENVAHRYHISREEQDSFAFCSQKKAAHAQENGWFAKEMVPIQINDDEYLTLDEGIRPQTTKEKLATLKTVFQKENGTVTAGNASTINDGASAMLLCTKSYALANQIPYIAEIEDLVEVGIDPEIMGISPIKAIEKLLQRNHKAINDIDLFEINEAFAASSLVVERQLGIPQEKVNIAGGGISLGHAIGATGARIVTTLIHQLRRTNQKTGVASLCVGGGIGLALLLQLPERINSDKQVRPFYKKTPLERRAELQEKGIITSKQQSILSNQELPESLSDHLIENQISDFPLPMGIARHLVINGKEYAVPLVTEEPSVIAACSNGAKMAKTTGGFTATATKRLLRGQIVFTQVGETKKFVQTLEENKERFYQVAEQAYPSIIKRGGGVRDIKVRTFFDSPTAVSLDIFMDTQEAMGANMLNTVLEEIANEIRRITSEKILMSILSNYATEAIVSVRCTISFDQLTKGTDGKIIAQKIVEAARYAKHDVYRATTHNKGIMNGIEAFVLATGNDTRAIAAAIHTYAARNGSYQGLSDWTVSENGLTGAMELPLIMASVGGATKVLPKAHIVHEMLGNPSAQELAFVASAVGLAQNLAALRALVSEGIQRGHMELQARSLAMSIGAKAEEIDQVAERLSRDEMNQTKAQAYLQEIRQQSKKGKSS</sequence>
<feature type="domain" description="Thiolase C-terminal" evidence="9">
    <location>
        <begin position="267"/>
        <end position="386"/>
    </location>
</feature>
<dbReference type="SUPFAM" id="SSF55035">
    <property type="entry name" value="NAD-binding domain of HMG-CoA reductase"/>
    <property type="match status" value="1"/>
</dbReference>
<dbReference type="GO" id="GO:0140643">
    <property type="term" value="F:hydroxymethylglutaryl-CoA reductase (NADH) activity"/>
    <property type="evidence" value="ECO:0007669"/>
    <property type="project" value="UniProtKB-EC"/>
</dbReference>
<dbReference type="PROSITE" id="PS01192">
    <property type="entry name" value="HMG_COA_REDUCTASE_3"/>
    <property type="match status" value="1"/>
</dbReference>
<feature type="domain" description="Thiolase N-terminal" evidence="8">
    <location>
        <begin position="4"/>
        <end position="258"/>
    </location>
</feature>
<dbReference type="PANTHER" id="PTHR18919">
    <property type="entry name" value="ACETYL-COA C-ACYLTRANSFERASE"/>
    <property type="match status" value="1"/>
</dbReference>
<dbReference type="Gene3D" id="3.40.47.10">
    <property type="match status" value="2"/>
</dbReference>
<keyword evidence="4" id="KW-0808">Transferase</keyword>
<dbReference type="InterPro" id="IPR009029">
    <property type="entry name" value="HMG_CoA_Rdtase_sub-bd_dom_sf"/>
</dbReference>
<dbReference type="InterPro" id="IPR004553">
    <property type="entry name" value="HMG_CoA_Rdtase_bac-typ"/>
</dbReference>
<dbReference type="InterPro" id="IPR009023">
    <property type="entry name" value="HMG_CoA_Rdtase_NAD(P)-bd_sf"/>
</dbReference>
<evidence type="ECO:0000313" key="11">
    <source>
        <dbReference type="Proteomes" id="UP001597427"/>
    </source>
</evidence>
<dbReference type="RefSeq" id="WP_379982624.1">
    <property type="nucleotide sequence ID" value="NZ_JBHUMO010000064.1"/>
</dbReference>
<evidence type="ECO:0000259" key="8">
    <source>
        <dbReference type="Pfam" id="PF00108"/>
    </source>
</evidence>
<keyword evidence="11" id="KW-1185">Reference proteome</keyword>
<evidence type="ECO:0000256" key="3">
    <source>
        <dbReference type="ARBA" id="ARBA00012705"/>
    </source>
</evidence>
<keyword evidence="6" id="KW-0012">Acyltransferase</keyword>
<comment type="similarity">
    <text evidence="1">Belongs to the HMG-CoA reductase family.</text>
</comment>
<dbReference type="InterPro" id="IPR020610">
    <property type="entry name" value="Thiolase_AS"/>
</dbReference>
<dbReference type="InterPro" id="IPR016039">
    <property type="entry name" value="Thiolase-like"/>
</dbReference>
<dbReference type="Pfam" id="PF00368">
    <property type="entry name" value="HMG-CoA_red"/>
    <property type="match status" value="1"/>
</dbReference>
<dbReference type="InterPro" id="IPR002155">
    <property type="entry name" value="Thiolase"/>
</dbReference>
<dbReference type="Pfam" id="PF02803">
    <property type="entry name" value="Thiolase_C"/>
    <property type="match status" value="1"/>
</dbReference>
<dbReference type="InterPro" id="IPR002202">
    <property type="entry name" value="HMG_CoA_Rdtase"/>
</dbReference>
<dbReference type="EC" id="2.3.1.9" evidence="3"/>
<dbReference type="CDD" id="cd00644">
    <property type="entry name" value="HMG-CoA_reductase_classII"/>
    <property type="match status" value="1"/>
</dbReference>
<dbReference type="PANTHER" id="PTHR18919:SF107">
    <property type="entry name" value="ACETYL-COA ACETYLTRANSFERASE, CYTOSOLIC"/>
    <property type="match status" value="1"/>
</dbReference>
<proteinExistence type="inferred from homology"/>
<dbReference type="SUPFAM" id="SSF53901">
    <property type="entry name" value="Thiolase-like"/>
    <property type="match status" value="2"/>
</dbReference>
<evidence type="ECO:0000256" key="7">
    <source>
        <dbReference type="ARBA" id="ARBA00030755"/>
    </source>
</evidence>
<keyword evidence="5 10" id="KW-0560">Oxidoreductase</keyword>
<dbReference type="PROSITE" id="PS50065">
    <property type="entry name" value="HMG_COA_REDUCTASE_4"/>
    <property type="match status" value="1"/>
</dbReference>
<dbReference type="InterPro" id="IPR020615">
    <property type="entry name" value="Thiolase_acyl_enz_int_AS"/>
</dbReference>
<protein>
    <recommendedName>
        <fullName evidence="3">acetyl-CoA C-acetyltransferase</fullName>
        <ecNumber evidence="3">2.3.1.9</ecNumber>
    </recommendedName>
    <alternativeName>
        <fullName evidence="7">Acetoacetyl-CoA thiolase</fullName>
    </alternativeName>
</protein>
<evidence type="ECO:0000259" key="9">
    <source>
        <dbReference type="Pfam" id="PF02803"/>
    </source>
</evidence>
<dbReference type="Gene3D" id="1.10.8.660">
    <property type="match status" value="1"/>
</dbReference>
<comment type="similarity">
    <text evidence="2">Belongs to the thiolase-like superfamily. Thiolase family.</text>
</comment>
<dbReference type="InterPro" id="IPR023076">
    <property type="entry name" value="HMG_CoA_Rdtase_CS"/>
</dbReference>
<dbReference type="InterPro" id="IPR020617">
    <property type="entry name" value="Thiolase_C"/>
</dbReference>
<dbReference type="PROSITE" id="PS00099">
    <property type="entry name" value="THIOLASE_3"/>
    <property type="match status" value="1"/>
</dbReference>
<dbReference type="InterPro" id="IPR020616">
    <property type="entry name" value="Thiolase_N"/>
</dbReference>
<dbReference type="Proteomes" id="UP001597427">
    <property type="component" value="Unassembled WGS sequence"/>
</dbReference>
<evidence type="ECO:0000256" key="1">
    <source>
        <dbReference type="ARBA" id="ARBA00007661"/>
    </source>
</evidence>
<dbReference type="InterPro" id="IPR023074">
    <property type="entry name" value="HMG_CoA_Rdtase_cat_sf"/>
</dbReference>
<evidence type="ECO:0000256" key="6">
    <source>
        <dbReference type="ARBA" id="ARBA00023315"/>
    </source>
</evidence>
<evidence type="ECO:0000313" key="10">
    <source>
        <dbReference type="EMBL" id="MFD2729870.1"/>
    </source>
</evidence>
<comment type="caution">
    <text evidence="10">The sequence shown here is derived from an EMBL/GenBank/DDBJ whole genome shotgun (WGS) entry which is preliminary data.</text>
</comment>
<evidence type="ECO:0000256" key="4">
    <source>
        <dbReference type="ARBA" id="ARBA00022679"/>
    </source>
</evidence>
<dbReference type="Pfam" id="PF00108">
    <property type="entry name" value="Thiolase_N"/>
    <property type="match status" value="1"/>
</dbReference>
<dbReference type="EMBL" id="JBHUMO010000064">
    <property type="protein sequence ID" value="MFD2729870.1"/>
    <property type="molecule type" value="Genomic_DNA"/>
</dbReference>
<dbReference type="PROSITE" id="PS00098">
    <property type="entry name" value="THIOLASE_1"/>
    <property type="match status" value="1"/>
</dbReference>
<dbReference type="PRINTS" id="PR00071">
    <property type="entry name" value="HMGCOARDTASE"/>
</dbReference>
<gene>
    <name evidence="10" type="ORF">ACFSR0_10800</name>
</gene>
<dbReference type="Gene3D" id="3.90.770.10">
    <property type="entry name" value="3-hydroxy-3-methylglutaryl-coenzyme A Reductase, Chain A, domain 2"/>
    <property type="match status" value="2"/>
</dbReference>
<evidence type="ECO:0000256" key="5">
    <source>
        <dbReference type="ARBA" id="ARBA00023002"/>
    </source>
</evidence>
<organism evidence="10 11">
    <name type="scientific">Enterococcus camelliae</name>
    <dbReference type="NCBI Taxonomy" id="453959"/>
    <lineage>
        <taxon>Bacteria</taxon>
        <taxon>Bacillati</taxon>
        <taxon>Bacillota</taxon>
        <taxon>Bacilli</taxon>
        <taxon>Lactobacillales</taxon>
        <taxon>Enterococcaceae</taxon>
        <taxon>Enterococcus</taxon>
    </lineage>
</organism>
<name>A0ABW5TMC0_9ENTE</name>
<dbReference type="NCBIfam" id="TIGR01930">
    <property type="entry name" value="AcCoA-C-Actrans"/>
    <property type="match status" value="1"/>
</dbReference>
<accession>A0ABW5TMC0</accession>